<dbReference type="Gene3D" id="2.60.40.10">
    <property type="entry name" value="Immunoglobulins"/>
    <property type="match status" value="1"/>
</dbReference>
<feature type="chain" id="PRO_5018558479" evidence="11">
    <location>
        <begin position="21"/>
        <end position="276"/>
    </location>
</feature>
<dbReference type="KEGG" id="kmr:108251213"/>
<dbReference type="GeneID" id="108251213"/>
<evidence type="ECO:0000256" key="8">
    <source>
        <dbReference type="ARBA" id="ARBA00023170"/>
    </source>
</evidence>
<dbReference type="AlphaFoldDB" id="A0A3Q3G4J8"/>
<dbReference type="GO" id="GO:0071222">
    <property type="term" value="P:cellular response to lipopolysaccharide"/>
    <property type="evidence" value="ECO:0007669"/>
    <property type="project" value="TreeGrafter"/>
</dbReference>
<dbReference type="PANTHER" id="PTHR25466">
    <property type="entry name" value="T-LYMPHOCYTE ACTIVATION ANTIGEN"/>
    <property type="match status" value="1"/>
</dbReference>
<dbReference type="GO" id="GO:0009897">
    <property type="term" value="C:external side of plasma membrane"/>
    <property type="evidence" value="ECO:0007669"/>
    <property type="project" value="TreeGrafter"/>
</dbReference>
<evidence type="ECO:0000256" key="4">
    <source>
        <dbReference type="ARBA" id="ARBA00022729"/>
    </source>
</evidence>
<protein>
    <submittedName>
        <fullName evidence="13">Uncharacterized LOC108251213</fullName>
    </submittedName>
</protein>
<dbReference type="InterPro" id="IPR051713">
    <property type="entry name" value="T-cell_Activation_Regulation"/>
</dbReference>
<feature type="domain" description="Immunoglobulin" evidence="12">
    <location>
        <begin position="145"/>
        <end position="232"/>
    </location>
</feature>
<evidence type="ECO:0000256" key="6">
    <source>
        <dbReference type="ARBA" id="ARBA00023136"/>
    </source>
</evidence>
<evidence type="ECO:0000313" key="13">
    <source>
        <dbReference type="Ensembl" id="ENSKMAP00000019177.1"/>
    </source>
</evidence>
<evidence type="ECO:0000256" key="9">
    <source>
        <dbReference type="ARBA" id="ARBA00023180"/>
    </source>
</evidence>
<keyword evidence="6" id="KW-0472">Membrane</keyword>
<dbReference type="GO" id="GO:0042102">
    <property type="term" value="P:positive regulation of T cell proliferation"/>
    <property type="evidence" value="ECO:0007669"/>
    <property type="project" value="TreeGrafter"/>
</dbReference>
<evidence type="ECO:0000256" key="7">
    <source>
        <dbReference type="ARBA" id="ARBA00023157"/>
    </source>
</evidence>
<dbReference type="RefSeq" id="XP_017296918.1">
    <property type="nucleotide sequence ID" value="XM_017441429.3"/>
</dbReference>
<keyword evidence="9" id="KW-0325">Glycoprotein</keyword>
<evidence type="ECO:0000256" key="5">
    <source>
        <dbReference type="ARBA" id="ARBA00022989"/>
    </source>
</evidence>
<keyword evidence="10" id="KW-0393">Immunoglobulin domain</keyword>
<dbReference type="InterPro" id="IPR013783">
    <property type="entry name" value="Ig-like_fold"/>
</dbReference>
<dbReference type="SMART" id="SM00409">
    <property type="entry name" value="IG"/>
    <property type="match status" value="2"/>
</dbReference>
<evidence type="ECO:0000259" key="12">
    <source>
        <dbReference type="SMART" id="SM00409"/>
    </source>
</evidence>
<dbReference type="OrthoDB" id="8951452at2759"/>
<dbReference type="OMA" id="VLPCSWR"/>
<keyword evidence="3" id="KW-0812">Transmembrane</keyword>
<dbReference type="Proteomes" id="UP000264800">
    <property type="component" value="Unplaced"/>
</dbReference>
<dbReference type="GO" id="GO:0007166">
    <property type="term" value="P:cell surface receptor signaling pathway"/>
    <property type="evidence" value="ECO:0007669"/>
    <property type="project" value="TreeGrafter"/>
</dbReference>
<dbReference type="GO" id="GO:0042130">
    <property type="term" value="P:negative regulation of T cell proliferation"/>
    <property type="evidence" value="ECO:0007669"/>
    <property type="project" value="TreeGrafter"/>
</dbReference>
<dbReference type="GO" id="GO:0031295">
    <property type="term" value="P:T cell costimulation"/>
    <property type="evidence" value="ECO:0007669"/>
    <property type="project" value="TreeGrafter"/>
</dbReference>
<name>A0A3Q3G4J8_KRYMA</name>
<dbReference type="SUPFAM" id="SSF48726">
    <property type="entry name" value="Immunoglobulin"/>
    <property type="match status" value="1"/>
</dbReference>
<dbReference type="GeneTree" id="ENSGT01030000234828"/>
<sequence>MKTRLWLFILLQCFLAGCLVDDSALPSGALPLSIMSTVGSQAVLPCSWKSSQAGAGPSDCHVQWVSTPVTVFERHGEDRWQAEEYRGRLEVPQEKLGSGDCSLIINDVQIEDTGRYESFVVVDDARSKKVRVPVQSVKLIVTDNKSWDSRHPGEDFVLELRTRRSFTVVFQRRNSSEWLDLWERGDKNSERLEKHPLLEQLTVKKLMSSDEGTYKVLDENGYAVSTVQLSVTENSPTFRARQQQEKVPKDDAAKSSCSALLIICVCVLSFQTLGFH</sequence>
<evidence type="ECO:0000256" key="1">
    <source>
        <dbReference type="ARBA" id="ARBA00004251"/>
    </source>
</evidence>
<dbReference type="GO" id="GO:0006955">
    <property type="term" value="P:immune response"/>
    <property type="evidence" value="ECO:0007669"/>
    <property type="project" value="TreeGrafter"/>
</dbReference>
<accession>A0A3Q3G4J8</accession>
<evidence type="ECO:0000256" key="11">
    <source>
        <dbReference type="SAM" id="SignalP"/>
    </source>
</evidence>
<keyword evidence="2" id="KW-1003">Cell membrane</keyword>
<organism evidence="13 14">
    <name type="scientific">Kryptolebias marmoratus</name>
    <name type="common">Mangrove killifish</name>
    <name type="synonym">Rivulus marmoratus</name>
    <dbReference type="NCBI Taxonomy" id="37003"/>
    <lineage>
        <taxon>Eukaryota</taxon>
        <taxon>Metazoa</taxon>
        <taxon>Chordata</taxon>
        <taxon>Craniata</taxon>
        <taxon>Vertebrata</taxon>
        <taxon>Euteleostomi</taxon>
        <taxon>Actinopterygii</taxon>
        <taxon>Neopterygii</taxon>
        <taxon>Teleostei</taxon>
        <taxon>Neoteleostei</taxon>
        <taxon>Acanthomorphata</taxon>
        <taxon>Ovalentaria</taxon>
        <taxon>Atherinomorphae</taxon>
        <taxon>Cyprinodontiformes</taxon>
        <taxon>Rivulidae</taxon>
        <taxon>Kryptolebias</taxon>
    </lineage>
</organism>
<keyword evidence="4 11" id="KW-0732">Signal</keyword>
<keyword evidence="14" id="KW-1185">Reference proteome</keyword>
<keyword evidence="5" id="KW-1133">Transmembrane helix</keyword>
<keyword evidence="8" id="KW-0675">Receptor</keyword>
<evidence type="ECO:0000256" key="2">
    <source>
        <dbReference type="ARBA" id="ARBA00022475"/>
    </source>
</evidence>
<dbReference type="PANTHER" id="PTHR25466:SF11">
    <property type="entry name" value="GALECTIN 17-RELATED"/>
    <property type="match status" value="1"/>
</dbReference>
<keyword evidence="7" id="KW-1015">Disulfide bond</keyword>
<reference evidence="13" key="2">
    <citation type="submission" date="2025-09" db="UniProtKB">
        <authorList>
            <consortium name="Ensembl"/>
        </authorList>
    </citation>
    <scope>IDENTIFICATION</scope>
</reference>
<reference evidence="13" key="1">
    <citation type="submission" date="2025-08" db="UniProtKB">
        <authorList>
            <consortium name="Ensembl"/>
        </authorList>
    </citation>
    <scope>IDENTIFICATION</scope>
</reference>
<dbReference type="PROSITE" id="PS51257">
    <property type="entry name" value="PROKAR_LIPOPROTEIN"/>
    <property type="match status" value="1"/>
</dbReference>
<dbReference type="InterPro" id="IPR003599">
    <property type="entry name" value="Ig_sub"/>
</dbReference>
<evidence type="ECO:0000256" key="3">
    <source>
        <dbReference type="ARBA" id="ARBA00022692"/>
    </source>
</evidence>
<comment type="subcellular location">
    <subcellularLocation>
        <location evidence="1">Cell membrane</location>
        <topology evidence="1">Single-pass type I membrane protein</topology>
    </subcellularLocation>
</comment>
<feature type="signal peptide" evidence="11">
    <location>
        <begin position="1"/>
        <end position="20"/>
    </location>
</feature>
<dbReference type="Ensembl" id="ENSKMAT00000019440.1">
    <property type="protein sequence ID" value="ENSKMAP00000019177.1"/>
    <property type="gene ID" value="ENSKMAG00000014256.1"/>
</dbReference>
<dbReference type="CTD" id="794824"/>
<proteinExistence type="predicted"/>
<feature type="domain" description="Immunoglobulin" evidence="12">
    <location>
        <begin position="31"/>
        <end position="142"/>
    </location>
</feature>
<evidence type="ECO:0000256" key="10">
    <source>
        <dbReference type="ARBA" id="ARBA00023319"/>
    </source>
</evidence>
<evidence type="ECO:0000313" key="14">
    <source>
        <dbReference type="Proteomes" id="UP000264800"/>
    </source>
</evidence>
<dbReference type="InterPro" id="IPR036179">
    <property type="entry name" value="Ig-like_dom_sf"/>
</dbReference>